<comment type="caution">
    <text evidence="5">The sequence shown here is derived from an EMBL/GenBank/DDBJ whole genome shotgun (WGS) entry which is preliminary data.</text>
</comment>
<dbReference type="GO" id="GO:0003677">
    <property type="term" value="F:DNA binding"/>
    <property type="evidence" value="ECO:0007669"/>
    <property type="project" value="UniProtKB-KW"/>
</dbReference>
<dbReference type="InterPro" id="IPR000524">
    <property type="entry name" value="Tscrpt_reg_HTH_GntR"/>
</dbReference>
<dbReference type="Gene3D" id="1.20.120.530">
    <property type="entry name" value="GntR ligand-binding domain-like"/>
    <property type="match status" value="1"/>
</dbReference>
<protein>
    <submittedName>
        <fullName evidence="5">GntR family transcriptional regulator</fullName>
    </submittedName>
</protein>
<dbReference type="InterPro" id="IPR036388">
    <property type="entry name" value="WH-like_DNA-bd_sf"/>
</dbReference>
<keyword evidence="3" id="KW-0804">Transcription</keyword>
<dbReference type="SMART" id="SM00895">
    <property type="entry name" value="FCD"/>
    <property type="match status" value="1"/>
</dbReference>
<dbReference type="PRINTS" id="PR00035">
    <property type="entry name" value="HTHGNTR"/>
</dbReference>
<keyword evidence="2" id="KW-0238">DNA-binding</keyword>
<evidence type="ECO:0000313" key="6">
    <source>
        <dbReference type="Proteomes" id="UP001055804"/>
    </source>
</evidence>
<keyword evidence="1" id="KW-0805">Transcription regulation</keyword>
<reference evidence="5" key="1">
    <citation type="submission" date="2022-06" db="EMBL/GenBank/DDBJ databases">
        <title>Isolation and Genomics of Futiania mangrovii gen. nov., sp. nov., a Rare and Metabolically-versatile member in the Class Alphaproteobacteria.</title>
        <authorList>
            <person name="Liu L."/>
            <person name="Huang W.-C."/>
            <person name="Pan J."/>
            <person name="Li J."/>
            <person name="Huang Y."/>
            <person name="Du H."/>
            <person name="Liu Y."/>
            <person name="Li M."/>
        </authorList>
    </citation>
    <scope>NUCLEOTIDE SEQUENCE</scope>
    <source>
        <strain evidence="5">FT118</strain>
    </source>
</reference>
<dbReference type="PROSITE" id="PS50949">
    <property type="entry name" value="HTH_GNTR"/>
    <property type="match status" value="1"/>
</dbReference>
<evidence type="ECO:0000256" key="1">
    <source>
        <dbReference type="ARBA" id="ARBA00023015"/>
    </source>
</evidence>
<evidence type="ECO:0000256" key="3">
    <source>
        <dbReference type="ARBA" id="ARBA00023163"/>
    </source>
</evidence>
<dbReference type="Proteomes" id="UP001055804">
    <property type="component" value="Unassembled WGS sequence"/>
</dbReference>
<dbReference type="EMBL" id="JAMZFT010000001">
    <property type="protein sequence ID" value="MCP1335734.1"/>
    <property type="molecule type" value="Genomic_DNA"/>
</dbReference>
<dbReference type="SMART" id="SM00345">
    <property type="entry name" value="HTH_GNTR"/>
    <property type="match status" value="1"/>
</dbReference>
<dbReference type="Pfam" id="PF00392">
    <property type="entry name" value="GntR"/>
    <property type="match status" value="1"/>
</dbReference>
<dbReference type="InterPro" id="IPR036390">
    <property type="entry name" value="WH_DNA-bd_sf"/>
</dbReference>
<accession>A0A9J6PBY3</accession>
<proteinExistence type="predicted"/>
<dbReference type="Gene3D" id="1.10.10.10">
    <property type="entry name" value="Winged helix-like DNA-binding domain superfamily/Winged helix DNA-binding domain"/>
    <property type="match status" value="1"/>
</dbReference>
<dbReference type="GO" id="GO:0003700">
    <property type="term" value="F:DNA-binding transcription factor activity"/>
    <property type="evidence" value="ECO:0007669"/>
    <property type="project" value="InterPro"/>
</dbReference>
<evidence type="ECO:0000259" key="4">
    <source>
        <dbReference type="PROSITE" id="PS50949"/>
    </source>
</evidence>
<sequence>MADAAPSPGVRSGAVERVYTGLRKLLIEGAYPPGTHLREESLASQLGVSRTPVREAIRKLATEGWLDIIQNQGAFVRRWSRADIEEVLSLRAMLESHAARHAARHATVGQIAEMKAICSRALSLLPCEDPQAIAEVAALNSRFHKLILDASGQRRTAAIIANLVELPITLRYFKQLEPDDMERSIREHRALVEAFETRDPHWAAALMEAHVHGGKSLFLGRVTSLGEDDMTAEEPAGDVGSNTNSGN</sequence>
<feature type="domain" description="HTH gntR-type" evidence="4">
    <location>
        <begin position="12"/>
        <end position="79"/>
    </location>
</feature>
<dbReference type="InterPro" id="IPR008920">
    <property type="entry name" value="TF_FadR/GntR_C"/>
</dbReference>
<organism evidence="5 6">
    <name type="scientific">Futiania mangrovi</name>
    <dbReference type="NCBI Taxonomy" id="2959716"/>
    <lineage>
        <taxon>Bacteria</taxon>
        <taxon>Pseudomonadati</taxon>
        <taxon>Pseudomonadota</taxon>
        <taxon>Alphaproteobacteria</taxon>
        <taxon>Futianiales</taxon>
        <taxon>Futianiaceae</taxon>
        <taxon>Futiania</taxon>
    </lineage>
</organism>
<evidence type="ECO:0000313" key="5">
    <source>
        <dbReference type="EMBL" id="MCP1335734.1"/>
    </source>
</evidence>
<dbReference type="Pfam" id="PF07729">
    <property type="entry name" value="FCD"/>
    <property type="match status" value="1"/>
</dbReference>
<dbReference type="CDD" id="cd07377">
    <property type="entry name" value="WHTH_GntR"/>
    <property type="match status" value="1"/>
</dbReference>
<evidence type="ECO:0000256" key="2">
    <source>
        <dbReference type="ARBA" id="ARBA00023125"/>
    </source>
</evidence>
<dbReference type="PANTHER" id="PTHR43537:SF24">
    <property type="entry name" value="GLUCONATE OPERON TRANSCRIPTIONAL REPRESSOR"/>
    <property type="match status" value="1"/>
</dbReference>
<dbReference type="PANTHER" id="PTHR43537">
    <property type="entry name" value="TRANSCRIPTIONAL REGULATOR, GNTR FAMILY"/>
    <property type="match status" value="1"/>
</dbReference>
<dbReference type="AlphaFoldDB" id="A0A9J6PBY3"/>
<keyword evidence="6" id="KW-1185">Reference proteome</keyword>
<dbReference type="SUPFAM" id="SSF46785">
    <property type="entry name" value="Winged helix' DNA-binding domain"/>
    <property type="match status" value="1"/>
</dbReference>
<dbReference type="InterPro" id="IPR011711">
    <property type="entry name" value="GntR_C"/>
</dbReference>
<gene>
    <name evidence="5" type="ORF">NJQ99_04865</name>
</gene>
<dbReference type="SUPFAM" id="SSF48008">
    <property type="entry name" value="GntR ligand-binding domain-like"/>
    <property type="match status" value="1"/>
</dbReference>
<dbReference type="RefSeq" id="WP_269331667.1">
    <property type="nucleotide sequence ID" value="NZ_JAMZFT010000001.1"/>
</dbReference>
<name>A0A9J6PBY3_9PROT</name>